<reference evidence="2 5" key="2">
    <citation type="submission" date="2023-12" db="EMBL/GenBank/DDBJ databases">
        <title>Genome comparison identifies genes involved in endophytic behavior of Lysinibacillus irui and provides insights into its role as a plant-growth promoting bacterium.</title>
        <authorList>
            <person name="Hilario S."/>
            <person name="Matos I."/>
            <person name="Goncalves M.F.M."/>
            <person name="Pardo C.A."/>
            <person name="Santos M.J."/>
        </authorList>
    </citation>
    <scope>NUCLEOTIDE SEQUENCE [LARGE SCALE GENOMIC DNA]</scope>
    <source>
        <strain evidence="2 5">B3</strain>
    </source>
</reference>
<dbReference type="EMBL" id="JAXUIA010000019">
    <property type="protein sequence ID" value="MEA0978797.1"/>
    <property type="molecule type" value="Genomic_DNA"/>
</dbReference>
<evidence type="ECO:0000256" key="1">
    <source>
        <dbReference type="SAM" id="Phobius"/>
    </source>
</evidence>
<keyword evidence="5" id="KW-1185">Reference proteome</keyword>
<dbReference type="Proteomes" id="UP001289615">
    <property type="component" value="Unassembled WGS sequence"/>
</dbReference>
<gene>
    <name evidence="3" type="ORF">OU989_09470</name>
    <name evidence="2" type="ORF">U6C28_21090</name>
</gene>
<name>A0AAJ5UXA9_9BACI</name>
<evidence type="ECO:0000313" key="5">
    <source>
        <dbReference type="Proteomes" id="UP001289615"/>
    </source>
</evidence>
<feature type="transmembrane region" description="Helical" evidence="1">
    <location>
        <begin position="6"/>
        <end position="24"/>
    </location>
</feature>
<sequence length="69" mass="8645">MRRDQLSYFIYPIIYFIVRTFNQWRKDQSITWAENTVTLIGTMVIMYAFIWLWNWSKKPYQWGKNKKET</sequence>
<keyword evidence="1" id="KW-0472">Membrane</keyword>
<evidence type="ECO:0000313" key="3">
    <source>
        <dbReference type="EMBL" id="WDV08682.1"/>
    </source>
</evidence>
<reference evidence="3" key="1">
    <citation type="submission" date="2022-11" db="EMBL/GenBank/DDBJ databases">
        <title>Lysinibacillus irui.</title>
        <authorList>
            <person name="Akintayo S.O."/>
        </authorList>
    </citation>
    <scope>NUCLEOTIDE SEQUENCE</scope>
    <source>
        <strain evidence="3">IRB4-01</strain>
    </source>
</reference>
<protein>
    <submittedName>
        <fullName evidence="3">Uncharacterized protein</fullName>
    </submittedName>
</protein>
<evidence type="ECO:0000313" key="4">
    <source>
        <dbReference type="Proteomes" id="UP001219585"/>
    </source>
</evidence>
<proteinExistence type="predicted"/>
<keyword evidence="1" id="KW-0812">Transmembrane</keyword>
<dbReference type="RefSeq" id="WP_274796890.1">
    <property type="nucleotide sequence ID" value="NZ_CP113527.1"/>
</dbReference>
<keyword evidence="1" id="KW-1133">Transmembrane helix</keyword>
<evidence type="ECO:0000313" key="2">
    <source>
        <dbReference type="EMBL" id="MEA0978797.1"/>
    </source>
</evidence>
<dbReference type="EMBL" id="CP113527">
    <property type="protein sequence ID" value="WDV08682.1"/>
    <property type="molecule type" value="Genomic_DNA"/>
</dbReference>
<dbReference type="KEGG" id="liu:OU989_09470"/>
<dbReference type="Proteomes" id="UP001219585">
    <property type="component" value="Chromosome"/>
</dbReference>
<organism evidence="3 4">
    <name type="scientific">Lysinibacillus irui</name>
    <dbReference type="NCBI Taxonomy" id="2998077"/>
    <lineage>
        <taxon>Bacteria</taxon>
        <taxon>Bacillati</taxon>
        <taxon>Bacillota</taxon>
        <taxon>Bacilli</taxon>
        <taxon>Bacillales</taxon>
        <taxon>Bacillaceae</taxon>
        <taxon>Lysinibacillus</taxon>
    </lineage>
</organism>
<accession>A0AAJ5UXA9</accession>
<dbReference type="AlphaFoldDB" id="A0AAJ5UXA9"/>
<feature type="transmembrane region" description="Helical" evidence="1">
    <location>
        <begin position="36"/>
        <end position="53"/>
    </location>
</feature>